<sequence>MNTPMLEERDQEAEQRENKEARARAEHFAELLAPYLAAQFGYKRNYVTLGLGTTVNARTLKYDLYLRVTPPRGQWTGHNCLVIARIGFTPTRKGHGRRFMAFLTECADRVGYSSIGIESTNAESEAFGERFGLQRHGHGNNLLGTVQSVKTRLSKHGS</sequence>
<organism evidence="2 3">
    <name type="scientific">Pseudomonas morbosilactucae</name>
    <dbReference type="NCBI Taxonomy" id="2938197"/>
    <lineage>
        <taxon>Bacteria</taxon>
        <taxon>Pseudomonadati</taxon>
        <taxon>Pseudomonadota</taxon>
        <taxon>Gammaproteobacteria</taxon>
        <taxon>Pseudomonadales</taxon>
        <taxon>Pseudomonadaceae</taxon>
        <taxon>Pseudomonas</taxon>
    </lineage>
</organism>
<keyword evidence="3" id="KW-1185">Reference proteome</keyword>
<dbReference type="EMBL" id="JALQCX010000042">
    <property type="protein sequence ID" value="MCK9816777.1"/>
    <property type="molecule type" value="Genomic_DNA"/>
</dbReference>
<name>A0ABT0JLK0_9PSED</name>
<evidence type="ECO:0000313" key="3">
    <source>
        <dbReference type="Proteomes" id="UP001155163"/>
    </source>
</evidence>
<comment type="caution">
    <text evidence="2">The sequence shown here is derived from an EMBL/GenBank/DDBJ whole genome shotgun (WGS) entry which is preliminary data.</text>
</comment>
<feature type="region of interest" description="Disordered" evidence="1">
    <location>
        <begin position="1"/>
        <end position="21"/>
    </location>
</feature>
<dbReference type="RefSeq" id="WP_268263088.1">
    <property type="nucleotide sequence ID" value="NZ_JALQCX010000042.1"/>
</dbReference>
<evidence type="ECO:0000313" key="2">
    <source>
        <dbReference type="EMBL" id="MCK9816777.1"/>
    </source>
</evidence>
<dbReference type="Proteomes" id="UP001155163">
    <property type="component" value="Unassembled WGS sequence"/>
</dbReference>
<reference evidence="2 3" key="1">
    <citation type="journal article" date="2022" name="Int. J. Syst. Evol. Microbiol.">
        <title>Pseudomonas aegrilactucae sp. nov. and Pseudomonas morbosilactucae sp. nov., pathogens causing bacterial rot of lettuce in Japan.</title>
        <authorList>
            <person name="Sawada H."/>
            <person name="Fujikawa T."/>
            <person name="Satou M."/>
        </authorList>
    </citation>
    <scope>NUCLEOTIDE SEQUENCE [LARGE SCALE GENOMIC DNA]</scope>
    <source>
        <strain evidence="2 3">MAFF 302046</strain>
    </source>
</reference>
<reference evidence="2 3" key="2">
    <citation type="journal article" date="2023" name="Plant Pathol.">
        <title>Dismantling and reorganizing Pseudomonas marginalis sensu#lato.</title>
        <authorList>
            <person name="Sawada H."/>
            <person name="Fujikawa T."/>
            <person name="Satou M."/>
        </authorList>
    </citation>
    <scope>NUCLEOTIDE SEQUENCE [LARGE SCALE GENOMIC DNA]</scope>
    <source>
        <strain evidence="2 3">MAFF 302046</strain>
    </source>
</reference>
<protein>
    <recommendedName>
        <fullName evidence="4">GNAT family N-acetyltransferase</fullName>
    </recommendedName>
</protein>
<gene>
    <name evidence="2" type="ORF">M1B35_22270</name>
</gene>
<dbReference type="SUPFAM" id="SSF55729">
    <property type="entry name" value="Acyl-CoA N-acyltransferases (Nat)"/>
    <property type="match status" value="1"/>
</dbReference>
<dbReference type="InterPro" id="IPR016181">
    <property type="entry name" value="Acyl_CoA_acyltransferase"/>
</dbReference>
<evidence type="ECO:0008006" key="4">
    <source>
        <dbReference type="Google" id="ProtNLM"/>
    </source>
</evidence>
<evidence type="ECO:0000256" key="1">
    <source>
        <dbReference type="SAM" id="MobiDB-lite"/>
    </source>
</evidence>
<proteinExistence type="predicted"/>
<accession>A0ABT0JLK0</accession>